<gene>
    <name evidence="2" type="ORF">Sradi_6204800</name>
</gene>
<protein>
    <submittedName>
        <fullName evidence="2">Uncharacterized protein</fullName>
    </submittedName>
</protein>
<dbReference type="AlphaFoldDB" id="A0AAW2KB05"/>
<sequence>MEPGTCNTFSKKPDSHEEFWKPKSPISTEKDIKPWMFFANQACSTEALTILSPEQIEGKVKGILRLDNLHLPYIRS</sequence>
<dbReference type="EMBL" id="JACGWJ010000029">
    <property type="protein sequence ID" value="KAL0303367.1"/>
    <property type="molecule type" value="Genomic_DNA"/>
</dbReference>
<feature type="region of interest" description="Disordered" evidence="1">
    <location>
        <begin position="1"/>
        <end position="23"/>
    </location>
</feature>
<evidence type="ECO:0000256" key="1">
    <source>
        <dbReference type="SAM" id="MobiDB-lite"/>
    </source>
</evidence>
<feature type="compositionally biased region" description="Basic and acidic residues" evidence="1">
    <location>
        <begin position="11"/>
        <end position="21"/>
    </location>
</feature>
<accession>A0AAW2KB05</accession>
<feature type="compositionally biased region" description="Polar residues" evidence="1">
    <location>
        <begin position="1"/>
        <end position="10"/>
    </location>
</feature>
<reference evidence="2" key="2">
    <citation type="journal article" date="2024" name="Plant">
        <title>Genomic evolution and insights into agronomic trait innovations of Sesamum species.</title>
        <authorList>
            <person name="Miao H."/>
            <person name="Wang L."/>
            <person name="Qu L."/>
            <person name="Liu H."/>
            <person name="Sun Y."/>
            <person name="Le M."/>
            <person name="Wang Q."/>
            <person name="Wei S."/>
            <person name="Zheng Y."/>
            <person name="Lin W."/>
            <person name="Duan Y."/>
            <person name="Cao H."/>
            <person name="Xiong S."/>
            <person name="Wang X."/>
            <person name="Wei L."/>
            <person name="Li C."/>
            <person name="Ma Q."/>
            <person name="Ju M."/>
            <person name="Zhao R."/>
            <person name="Li G."/>
            <person name="Mu C."/>
            <person name="Tian Q."/>
            <person name="Mei H."/>
            <person name="Zhang T."/>
            <person name="Gao T."/>
            <person name="Zhang H."/>
        </authorList>
    </citation>
    <scope>NUCLEOTIDE SEQUENCE</scope>
    <source>
        <strain evidence="2">G02</strain>
    </source>
</reference>
<proteinExistence type="predicted"/>
<name>A0AAW2KB05_SESRA</name>
<reference evidence="2" key="1">
    <citation type="submission" date="2020-06" db="EMBL/GenBank/DDBJ databases">
        <authorList>
            <person name="Li T."/>
            <person name="Hu X."/>
            <person name="Zhang T."/>
            <person name="Song X."/>
            <person name="Zhang H."/>
            <person name="Dai N."/>
            <person name="Sheng W."/>
            <person name="Hou X."/>
            <person name="Wei L."/>
        </authorList>
    </citation>
    <scope>NUCLEOTIDE SEQUENCE</scope>
    <source>
        <strain evidence="2">G02</strain>
        <tissue evidence="2">Leaf</tissue>
    </source>
</reference>
<evidence type="ECO:0000313" key="2">
    <source>
        <dbReference type="EMBL" id="KAL0303367.1"/>
    </source>
</evidence>
<organism evidence="2">
    <name type="scientific">Sesamum radiatum</name>
    <name type="common">Black benniseed</name>
    <dbReference type="NCBI Taxonomy" id="300843"/>
    <lineage>
        <taxon>Eukaryota</taxon>
        <taxon>Viridiplantae</taxon>
        <taxon>Streptophyta</taxon>
        <taxon>Embryophyta</taxon>
        <taxon>Tracheophyta</taxon>
        <taxon>Spermatophyta</taxon>
        <taxon>Magnoliopsida</taxon>
        <taxon>eudicotyledons</taxon>
        <taxon>Gunneridae</taxon>
        <taxon>Pentapetalae</taxon>
        <taxon>asterids</taxon>
        <taxon>lamiids</taxon>
        <taxon>Lamiales</taxon>
        <taxon>Pedaliaceae</taxon>
        <taxon>Sesamum</taxon>
    </lineage>
</organism>
<comment type="caution">
    <text evidence="2">The sequence shown here is derived from an EMBL/GenBank/DDBJ whole genome shotgun (WGS) entry which is preliminary data.</text>
</comment>